<dbReference type="InterPro" id="IPR028081">
    <property type="entry name" value="Leu-bd"/>
</dbReference>
<keyword evidence="6" id="KW-1185">Reference proteome</keyword>
<evidence type="ECO:0000313" key="5">
    <source>
        <dbReference type="EMBL" id="TXL69712.1"/>
    </source>
</evidence>
<evidence type="ECO:0000256" key="2">
    <source>
        <dbReference type="ARBA" id="ARBA00022729"/>
    </source>
</evidence>
<keyword evidence="2" id="KW-0732">Signal</keyword>
<dbReference type="PANTHER" id="PTHR30483">
    <property type="entry name" value="LEUCINE-SPECIFIC-BINDING PROTEIN"/>
    <property type="match status" value="1"/>
</dbReference>
<dbReference type="Pfam" id="PF13458">
    <property type="entry name" value="Peripla_BP_6"/>
    <property type="match status" value="1"/>
</dbReference>
<accession>A0A5C8P7N2</accession>
<gene>
    <name evidence="5" type="ORF">FHP25_37910</name>
</gene>
<dbReference type="RefSeq" id="WP_147852217.1">
    <property type="nucleotide sequence ID" value="NZ_VDUZ01000074.1"/>
</dbReference>
<organism evidence="5 6">
    <name type="scientific">Vineibacter terrae</name>
    <dbReference type="NCBI Taxonomy" id="2586908"/>
    <lineage>
        <taxon>Bacteria</taxon>
        <taxon>Pseudomonadati</taxon>
        <taxon>Pseudomonadota</taxon>
        <taxon>Alphaproteobacteria</taxon>
        <taxon>Hyphomicrobiales</taxon>
        <taxon>Vineibacter</taxon>
    </lineage>
</organism>
<dbReference type="InterPro" id="IPR051010">
    <property type="entry name" value="BCAA_transport"/>
</dbReference>
<dbReference type="EMBL" id="VDUZ01000074">
    <property type="protein sequence ID" value="TXL69712.1"/>
    <property type="molecule type" value="Genomic_DNA"/>
</dbReference>
<name>A0A5C8P7N2_9HYPH</name>
<dbReference type="GO" id="GO:0006865">
    <property type="term" value="P:amino acid transport"/>
    <property type="evidence" value="ECO:0007669"/>
    <property type="project" value="UniProtKB-KW"/>
</dbReference>
<dbReference type="OrthoDB" id="9786833at2"/>
<dbReference type="InterPro" id="IPR028082">
    <property type="entry name" value="Peripla_BP_I"/>
</dbReference>
<comment type="similarity">
    <text evidence="1">Belongs to the leucine-binding protein family.</text>
</comment>
<keyword evidence="3" id="KW-0813">Transport</keyword>
<dbReference type="CDD" id="cd06338">
    <property type="entry name" value="PBP1_ABC_ligand_binding-like"/>
    <property type="match status" value="1"/>
</dbReference>
<keyword evidence="3" id="KW-0029">Amino-acid transport</keyword>
<sequence>MSDAKRRASRAGIGRRRLLKSAAGSSALISAATYLPGLTLSTPAWAQKGVVKIGGSLPLSGSFEKVAALYRGGYDLWSKTVGNKMRVGDRELDVEWTIYDDEFNPARTAQLTERLISSDKVDLIVGTYGTDTVLAQGAIARRYKKLTIQAGAASARVDEEIGGTTTFTVVGAAAAYPRLAMEFIAKQNPKPKTIATITYDDAAYKEMTVEIKKLAAELGIKHVLDVELPINTQDLRPTVLRLMRAGAIDVVYSTGHDVPVIKLVQECQALQFSPKALFGGHLTTTPSVKQALKERLNYLYGVAMWLPQFPYKDPYFANCQAFANKHKELMGFEPTYHAAMAYTIPLLYETVLRDAPKDDPFNSEVMRKKLLALKGEQTIWGPVSFNDRGRITVAGLPVIQWQGQDPQVKVLYPDSMADGSAKYPTPAWSARG</sequence>
<dbReference type="AlphaFoldDB" id="A0A5C8P7N2"/>
<dbReference type="PROSITE" id="PS51318">
    <property type="entry name" value="TAT"/>
    <property type="match status" value="1"/>
</dbReference>
<dbReference type="Proteomes" id="UP000321638">
    <property type="component" value="Unassembled WGS sequence"/>
</dbReference>
<dbReference type="InterPro" id="IPR006311">
    <property type="entry name" value="TAT_signal"/>
</dbReference>
<comment type="caution">
    <text evidence="5">The sequence shown here is derived from an EMBL/GenBank/DDBJ whole genome shotgun (WGS) entry which is preliminary data.</text>
</comment>
<reference evidence="5 6" key="1">
    <citation type="submission" date="2019-06" db="EMBL/GenBank/DDBJ databases">
        <title>New taxonomy in bacterial strain CC-CFT640, isolated from vineyard.</title>
        <authorList>
            <person name="Lin S.-Y."/>
            <person name="Tsai C.-F."/>
            <person name="Young C.-C."/>
        </authorList>
    </citation>
    <scope>NUCLEOTIDE SEQUENCE [LARGE SCALE GENOMIC DNA]</scope>
    <source>
        <strain evidence="5 6">CC-CFT640</strain>
    </source>
</reference>
<proteinExistence type="inferred from homology"/>
<protein>
    <recommendedName>
        <fullName evidence="4">Leucine-binding protein domain-containing protein</fullName>
    </recommendedName>
</protein>
<dbReference type="PANTHER" id="PTHR30483:SF37">
    <property type="entry name" value="ABC TRANSPORTER SUBSTRATE-BINDING PROTEIN"/>
    <property type="match status" value="1"/>
</dbReference>
<evidence type="ECO:0000313" key="6">
    <source>
        <dbReference type="Proteomes" id="UP000321638"/>
    </source>
</evidence>
<evidence type="ECO:0000259" key="4">
    <source>
        <dbReference type="Pfam" id="PF13458"/>
    </source>
</evidence>
<feature type="domain" description="Leucine-binding protein" evidence="4">
    <location>
        <begin position="51"/>
        <end position="402"/>
    </location>
</feature>
<dbReference type="Gene3D" id="3.40.50.2300">
    <property type="match status" value="2"/>
</dbReference>
<evidence type="ECO:0000256" key="1">
    <source>
        <dbReference type="ARBA" id="ARBA00010062"/>
    </source>
</evidence>
<dbReference type="SUPFAM" id="SSF53822">
    <property type="entry name" value="Periplasmic binding protein-like I"/>
    <property type="match status" value="1"/>
</dbReference>
<evidence type="ECO:0000256" key="3">
    <source>
        <dbReference type="ARBA" id="ARBA00022970"/>
    </source>
</evidence>